<gene>
    <name evidence="1" type="ORF">COT42_00895</name>
</gene>
<organism evidence="1 2">
    <name type="scientific">Candidatus Saganbacteria bacterium CG08_land_8_20_14_0_20_45_16</name>
    <dbReference type="NCBI Taxonomy" id="2014293"/>
    <lineage>
        <taxon>Bacteria</taxon>
        <taxon>Bacillati</taxon>
        <taxon>Saganbacteria</taxon>
    </lineage>
</organism>
<reference evidence="1 2" key="1">
    <citation type="submission" date="2017-09" db="EMBL/GenBank/DDBJ databases">
        <title>Depth-based differentiation of microbial function through sediment-hosted aquifers and enrichment of novel symbionts in the deep terrestrial subsurface.</title>
        <authorList>
            <person name="Probst A.J."/>
            <person name="Ladd B."/>
            <person name="Jarett J.K."/>
            <person name="Geller-Mcgrath D.E."/>
            <person name="Sieber C.M."/>
            <person name="Emerson J.B."/>
            <person name="Anantharaman K."/>
            <person name="Thomas B.C."/>
            <person name="Malmstrom R."/>
            <person name="Stieglmeier M."/>
            <person name="Klingl A."/>
            <person name="Woyke T."/>
            <person name="Ryan C.M."/>
            <person name="Banfield J.F."/>
        </authorList>
    </citation>
    <scope>NUCLEOTIDE SEQUENCE [LARGE SCALE GENOMIC DNA]</scope>
    <source>
        <strain evidence="1">CG08_land_8_20_14_0_20_45_16</strain>
    </source>
</reference>
<evidence type="ECO:0000313" key="1">
    <source>
        <dbReference type="EMBL" id="PIS31537.1"/>
    </source>
</evidence>
<dbReference type="Proteomes" id="UP000231343">
    <property type="component" value="Unassembled WGS sequence"/>
</dbReference>
<proteinExistence type="predicted"/>
<dbReference type="EMBL" id="PEYM01000010">
    <property type="protein sequence ID" value="PIS31537.1"/>
    <property type="molecule type" value="Genomic_DNA"/>
</dbReference>
<sequence>MGDEDLLSLIMNIRTQELLAQACDVPTPPVADMVDDFVEGPKRLPLAEDVKAAYRQAEKGHQETKIDYFSAIVTCYLLG</sequence>
<protein>
    <submittedName>
        <fullName evidence="1">Uncharacterized protein</fullName>
    </submittedName>
</protein>
<name>A0A2H0Y276_UNCSA</name>
<evidence type="ECO:0000313" key="2">
    <source>
        <dbReference type="Proteomes" id="UP000231343"/>
    </source>
</evidence>
<comment type="caution">
    <text evidence="1">The sequence shown here is derived from an EMBL/GenBank/DDBJ whole genome shotgun (WGS) entry which is preliminary data.</text>
</comment>
<accession>A0A2H0Y276</accession>
<dbReference type="AlphaFoldDB" id="A0A2H0Y276"/>